<comment type="function">
    <text evidence="10">Catalyzes the decarboxylative condensation of pimeloyl-[acyl-carrier protein] and L-alanine to produce 8-amino-7-oxononanoate (AON), [acyl-carrier protein], and carbon dioxide.</text>
</comment>
<dbReference type="PANTHER" id="PTHR13693">
    <property type="entry name" value="CLASS II AMINOTRANSFERASE/8-AMINO-7-OXONONANOATE SYNTHASE"/>
    <property type="match status" value="1"/>
</dbReference>
<dbReference type="FunFam" id="3.40.640.10:FF:000006">
    <property type="entry name" value="5-aminolevulinate synthase, mitochondrial"/>
    <property type="match status" value="1"/>
</dbReference>
<dbReference type="InterPro" id="IPR050087">
    <property type="entry name" value="AON_synthase_class-II"/>
</dbReference>
<dbReference type="CDD" id="cd06454">
    <property type="entry name" value="KBL_like"/>
    <property type="match status" value="1"/>
</dbReference>
<comment type="catalytic activity">
    <reaction evidence="8 10">
        <text>6-carboxyhexanoyl-[ACP] + L-alanine + H(+) = (8S)-8-amino-7-oxononanoate + holo-[ACP] + CO2</text>
        <dbReference type="Rhea" id="RHEA:42288"/>
        <dbReference type="Rhea" id="RHEA-COMP:9685"/>
        <dbReference type="Rhea" id="RHEA-COMP:9955"/>
        <dbReference type="ChEBI" id="CHEBI:15378"/>
        <dbReference type="ChEBI" id="CHEBI:16526"/>
        <dbReference type="ChEBI" id="CHEBI:57972"/>
        <dbReference type="ChEBI" id="CHEBI:64479"/>
        <dbReference type="ChEBI" id="CHEBI:78846"/>
        <dbReference type="ChEBI" id="CHEBI:149468"/>
        <dbReference type="EC" id="2.3.1.47"/>
    </reaction>
</comment>
<dbReference type="UniPathway" id="UPA00078"/>
<dbReference type="SUPFAM" id="SSF53383">
    <property type="entry name" value="PLP-dependent transferases"/>
    <property type="match status" value="1"/>
</dbReference>
<evidence type="ECO:0000256" key="1">
    <source>
        <dbReference type="ARBA" id="ARBA00001933"/>
    </source>
</evidence>
<dbReference type="PANTHER" id="PTHR13693:SF3">
    <property type="entry name" value="LD36009P"/>
    <property type="match status" value="1"/>
</dbReference>
<organism evidence="12 13">
    <name type="scientific">Aneurinibacillus danicus</name>
    <dbReference type="NCBI Taxonomy" id="267746"/>
    <lineage>
        <taxon>Bacteria</taxon>
        <taxon>Bacillati</taxon>
        <taxon>Bacillota</taxon>
        <taxon>Bacilli</taxon>
        <taxon>Bacillales</taxon>
        <taxon>Paenibacillaceae</taxon>
        <taxon>Aneurinibacillus group</taxon>
        <taxon>Aneurinibacillus</taxon>
    </lineage>
</organism>
<dbReference type="Pfam" id="PF00155">
    <property type="entry name" value="Aminotran_1_2"/>
    <property type="match status" value="1"/>
</dbReference>
<evidence type="ECO:0000256" key="2">
    <source>
        <dbReference type="ARBA" id="ARBA00004746"/>
    </source>
</evidence>
<dbReference type="GO" id="GO:0008710">
    <property type="term" value="F:8-amino-7-oxononanoate synthase activity"/>
    <property type="evidence" value="ECO:0007669"/>
    <property type="project" value="UniProtKB-UniRule"/>
</dbReference>
<reference evidence="12 13" key="1">
    <citation type="submission" date="2019-07" db="EMBL/GenBank/DDBJ databases">
        <title>Whole genome shotgun sequence of Aneurinibacillus danicus NBRC 102444.</title>
        <authorList>
            <person name="Hosoyama A."/>
            <person name="Uohara A."/>
            <person name="Ohji S."/>
            <person name="Ichikawa N."/>
        </authorList>
    </citation>
    <scope>NUCLEOTIDE SEQUENCE [LARGE SCALE GENOMIC DNA]</scope>
    <source>
        <strain evidence="12 13">NBRC 102444</strain>
    </source>
</reference>
<evidence type="ECO:0000313" key="12">
    <source>
        <dbReference type="EMBL" id="GEN34709.1"/>
    </source>
</evidence>
<dbReference type="GO" id="GO:0009102">
    <property type="term" value="P:biotin biosynthetic process"/>
    <property type="evidence" value="ECO:0007669"/>
    <property type="project" value="UniProtKB-UniRule"/>
</dbReference>
<feature type="modified residue" description="N6-(pyridoxal phosphate)lysine" evidence="9">
    <location>
        <position position="231"/>
    </location>
</feature>
<dbReference type="InterPro" id="IPR015424">
    <property type="entry name" value="PyrdxlP-dep_Trfase"/>
</dbReference>
<dbReference type="Gene3D" id="3.90.1150.10">
    <property type="entry name" value="Aspartate Aminotransferase, domain 1"/>
    <property type="match status" value="1"/>
</dbReference>
<dbReference type="InterPro" id="IPR001917">
    <property type="entry name" value="Aminotrans_II_pyridoxalP_BS"/>
</dbReference>
<dbReference type="EMBL" id="BJXX01000092">
    <property type="protein sequence ID" value="GEN34709.1"/>
    <property type="molecule type" value="Genomic_DNA"/>
</dbReference>
<proteinExistence type="inferred from homology"/>
<protein>
    <recommendedName>
        <fullName evidence="10">8-amino-7-ketopelargonate synthase</fullName>
        <ecNumber evidence="10">2.3.1.47</ecNumber>
    </recommendedName>
</protein>
<evidence type="ECO:0000256" key="5">
    <source>
        <dbReference type="ARBA" id="ARBA00022679"/>
    </source>
</evidence>
<gene>
    <name evidence="12" type="primary">bioF</name>
    <name evidence="12" type="ORF">ADA01nite_21690</name>
</gene>
<keyword evidence="5 10" id="KW-0808">Transferase</keyword>
<dbReference type="InterPro" id="IPR004839">
    <property type="entry name" value="Aminotransferase_I/II_large"/>
</dbReference>
<evidence type="ECO:0000259" key="11">
    <source>
        <dbReference type="Pfam" id="PF00155"/>
    </source>
</evidence>
<dbReference type="EC" id="2.3.1.47" evidence="10"/>
<evidence type="ECO:0000256" key="10">
    <source>
        <dbReference type="RuleBase" id="RU003693"/>
    </source>
</evidence>
<keyword evidence="6" id="KW-0093">Biotin biosynthesis</keyword>
<dbReference type="InterPro" id="IPR015421">
    <property type="entry name" value="PyrdxlP-dep_Trfase_major"/>
</dbReference>
<comment type="similarity">
    <text evidence="3 10">Belongs to the class-II pyridoxal-phosphate-dependent aminotransferase family. BioF subfamily.</text>
</comment>
<dbReference type="InterPro" id="IPR004723">
    <property type="entry name" value="AONS_Archaea/Proteobacteria"/>
</dbReference>
<keyword evidence="7 9" id="KW-0663">Pyridoxal phosphate</keyword>
<evidence type="ECO:0000256" key="6">
    <source>
        <dbReference type="ARBA" id="ARBA00022756"/>
    </source>
</evidence>
<evidence type="ECO:0000313" key="13">
    <source>
        <dbReference type="Proteomes" id="UP000321157"/>
    </source>
</evidence>
<dbReference type="PROSITE" id="PS00599">
    <property type="entry name" value="AA_TRANSFER_CLASS_2"/>
    <property type="match status" value="1"/>
</dbReference>
<evidence type="ECO:0000256" key="4">
    <source>
        <dbReference type="ARBA" id="ARBA00011738"/>
    </source>
</evidence>
<dbReference type="InterPro" id="IPR015422">
    <property type="entry name" value="PyrdxlP-dep_Trfase_small"/>
</dbReference>
<comment type="caution">
    <text evidence="12">The sequence shown here is derived from an EMBL/GenBank/DDBJ whole genome shotgun (WGS) entry which is preliminary data.</text>
</comment>
<dbReference type="GO" id="GO:0030170">
    <property type="term" value="F:pyridoxal phosphate binding"/>
    <property type="evidence" value="ECO:0007669"/>
    <property type="project" value="InterPro"/>
</dbReference>
<evidence type="ECO:0000256" key="3">
    <source>
        <dbReference type="ARBA" id="ARBA00010008"/>
    </source>
</evidence>
<comment type="subunit">
    <text evidence="4 10">Homodimer.</text>
</comment>
<comment type="pathway">
    <text evidence="2 10">Cofactor biosynthesis; biotin biosynthesis.</text>
</comment>
<dbReference type="Gene3D" id="3.40.640.10">
    <property type="entry name" value="Type I PLP-dependent aspartate aminotransferase-like (Major domain)"/>
    <property type="match status" value="1"/>
</dbReference>
<dbReference type="AlphaFoldDB" id="A0A511V7F3"/>
<keyword evidence="13" id="KW-1185">Reference proteome</keyword>
<name>A0A511V7F3_9BACL</name>
<feature type="domain" description="Aminotransferase class I/classII large" evidence="11">
    <location>
        <begin position="35"/>
        <end position="372"/>
    </location>
</feature>
<evidence type="ECO:0000256" key="9">
    <source>
        <dbReference type="PIRSR" id="PIRSR604723-51"/>
    </source>
</evidence>
<evidence type="ECO:0000256" key="7">
    <source>
        <dbReference type="ARBA" id="ARBA00022898"/>
    </source>
</evidence>
<sequence length="387" mass="41506">MDLFEASLSARLMATKEKGLYRRLRTAHENEEIQVFSSNNYLGLAQDERVKRAAIRAIEAYGTGSGGSRLTTGNLSLHERLESTIAAWKQKASAIVFSSGFLANLGTISTLMGPGDTIFSDALNHASIIDGCRMSKAQTIVYRHTDMRDLEEKLRSAPATGKKLIVTDGVFSMDGNIAPLPQIVELAETYGAWVMVDDAHAAGVLGKTGAGTAEYFGLSGRVHLAMGTLSKSIGAEGGYVAASEPVVEYLRNYARTFIFQTSLSPGVIGAALEAIEMIRTEPERRQRLLDNAAYMRAGLKEMGFTLVEGSTPILAVVIGAAERAVAFSRHLEERGVFAPAIRPPTVPEGSSRIRVTLTAVHTRTQIDRALAAFAAAGKELGVGALKF</sequence>
<dbReference type="Proteomes" id="UP000321157">
    <property type="component" value="Unassembled WGS sequence"/>
</dbReference>
<comment type="cofactor">
    <cofactor evidence="1 9 10">
        <name>pyridoxal 5'-phosphate</name>
        <dbReference type="ChEBI" id="CHEBI:597326"/>
    </cofactor>
</comment>
<dbReference type="NCBIfam" id="TIGR00858">
    <property type="entry name" value="bioF"/>
    <property type="match status" value="1"/>
</dbReference>
<accession>A0A511V7F3</accession>
<evidence type="ECO:0000256" key="8">
    <source>
        <dbReference type="ARBA" id="ARBA00047715"/>
    </source>
</evidence>